<feature type="compositionally biased region" description="Basic residues" evidence="4">
    <location>
        <begin position="16"/>
        <end position="25"/>
    </location>
</feature>
<evidence type="ECO:0000313" key="6">
    <source>
        <dbReference type="EMBL" id="KOO33955.1"/>
    </source>
</evidence>
<dbReference type="Proteomes" id="UP000037460">
    <property type="component" value="Unassembled WGS sequence"/>
</dbReference>
<dbReference type="GO" id="GO:0003723">
    <property type="term" value="F:RNA binding"/>
    <property type="evidence" value="ECO:0007669"/>
    <property type="project" value="UniProtKB-UniRule"/>
</dbReference>
<dbReference type="SMART" id="SM00360">
    <property type="entry name" value="RRM"/>
    <property type="match status" value="1"/>
</dbReference>
<evidence type="ECO:0000256" key="2">
    <source>
        <dbReference type="ARBA" id="ARBA00022884"/>
    </source>
</evidence>
<name>A0A0M0K570_9EUKA</name>
<organism evidence="6 7">
    <name type="scientific">Chrysochromulina tobinii</name>
    <dbReference type="NCBI Taxonomy" id="1460289"/>
    <lineage>
        <taxon>Eukaryota</taxon>
        <taxon>Haptista</taxon>
        <taxon>Haptophyta</taxon>
        <taxon>Prymnesiophyceae</taxon>
        <taxon>Prymnesiales</taxon>
        <taxon>Chrysochromulinaceae</taxon>
        <taxon>Chrysochromulina</taxon>
    </lineage>
</organism>
<accession>A0A0M0K570</accession>
<protein>
    <recommendedName>
        <fullName evidence="5">RRM domain-containing protein</fullName>
    </recommendedName>
</protein>
<keyword evidence="1" id="KW-0677">Repeat</keyword>
<dbReference type="InterPro" id="IPR035979">
    <property type="entry name" value="RBD_domain_sf"/>
</dbReference>
<evidence type="ECO:0000256" key="3">
    <source>
        <dbReference type="PROSITE-ProRule" id="PRU00176"/>
    </source>
</evidence>
<dbReference type="Pfam" id="PF00076">
    <property type="entry name" value="RRM_1"/>
    <property type="match status" value="1"/>
</dbReference>
<comment type="caution">
    <text evidence="6">The sequence shown here is derived from an EMBL/GenBank/DDBJ whole genome shotgun (WGS) entry which is preliminary data.</text>
</comment>
<dbReference type="PANTHER" id="PTHR23236:SF119">
    <property type="entry name" value="NUCLEAR RNA-BINDING PROTEIN SART-3"/>
    <property type="match status" value="1"/>
</dbReference>
<feature type="domain" description="RRM" evidence="5">
    <location>
        <begin position="91"/>
        <end position="180"/>
    </location>
</feature>
<keyword evidence="7" id="KW-1185">Reference proteome</keyword>
<dbReference type="EMBL" id="JWZX01001372">
    <property type="protein sequence ID" value="KOO33955.1"/>
    <property type="molecule type" value="Genomic_DNA"/>
</dbReference>
<dbReference type="InterPro" id="IPR000504">
    <property type="entry name" value="RRM_dom"/>
</dbReference>
<evidence type="ECO:0000259" key="5">
    <source>
        <dbReference type="PROSITE" id="PS50102"/>
    </source>
</evidence>
<sequence length="328" mass="35073">MESDNTAGEQATKATRAQRRLRQKRKRDDAPAPAVEKIEPSEPAKKKSKKEKRREQKALLAAQEEERARRMQGAATDAAATDAIDPVAKGLRVFVGHLPQSTTEAQLRAHFEPAGEITEIAMVRRHEPPHRFKGMAFLTFVRKAQATRALALDGSLWLMPEAAAAAAESVRKIVVSIAQPPAQGGARESAECDGGSDARQGPAAAMGGGSASAAASSSCFVGNLPTGATAKQRSCIPMLSPTEDAKRFFPPRLPLQEATLTGDDDVLLPSPTACADDVASPAPPSKRLKWSSVVLRMSSLPELRRASPSPPQLTPMPLPFDAEDFTWS</sequence>
<evidence type="ECO:0000256" key="1">
    <source>
        <dbReference type="ARBA" id="ARBA00022737"/>
    </source>
</evidence>
<feature type="region of interest" description="Disordered" evidence="4">
    <location>
        <begin position="180"/>
        <end position="208"/>
    </location>
</feature>
<dbReference type="OrthoDB" id="267048at2759"/>
<dbReference type="InterPro" id="IPR012677">
    <property type="entry name" value="Nucleotide-bd_a/b_plait_sf"/>
</dbReference>
<gene>
    <name evidence="6" type="ORF">Ctob_011787</name>
</gene>
<feature type="region of interest" description="Disordered" evidence="4">
    <location>
        <begin position="302"/>
        <end position="328"/>
    </location>
</feature>
<feature type="region of interest" description="Disordered" evidence="4">
    <location>
        <begin position="1"/>
        <end position="68"/>
    </location>
</feature>
<reference evidence="7" key="1">
    <citation type="journal article" date="2015" name="PLoS Genet.">
        <title>Genome Sequence and Transcriptome Analyses of Chrysochromulina tobin: Metabolic Tools for Enhanced Algal Fitness in the Prominent Order Prymnesiales (Haptophyceae).</title>
        <authorList>
            <person name="Hovde B.T."/>
            <person name="Deodato C.R."/>
            <person name="Hunsperger H.M."/>
            <person name="Ryken S.A."/>
            <person name="Yost W."/>
            <person name="Jha R.K."/>
            <person name="Patterson J."/>
            <person name="Monnat R.J. Jr."/>
            <person name="Barlow S.B."/>
            <person name="Starkenburg S.R."/>
            <person name="Cattolico R.A."/>
        </authorList>
    </citation>
    <scope>NUCLEOTIDE SEQUENCE</scope>
    <source>
        <strain evidence="7">CCMP291</strain>
    </source>
</reference>
<feature type="compositionally biased region" description="Pro residues" evidence="4">
    <location>
        <begin position="308"/>
        <end position="318"/>
    </location>
</feature>
<evidence type="ECO:0000256" key="4">
    <source>
        <dbReference type="SAM" id="MobiDB-lite"/>
    </source>
</evidence>
<evidence type="ECO:0000313" key="7">
    <source>
        <dbReference type="Proteomes" id="UP000037460"/>
    </source>
</evidence>
<dbReference type="PROSITE" id="PS50102">
    <property type="entry name" value="RRM"/>
    <property type="match status" value="1"/>
</dbReference>
<keyword evidence="2 3" id="KW-0694">RNA-binding</keyword>
<dbReference type="PANTHER" id="PTHR23236">
    <property type="entry name" value="EUKARYOTIC TRANSLATION INITIATION FACTOR 4B/4H"/>
    <property type="match status" value="1"/>
</dbReference>
<dbReference type="AlphaFoldDB" id="A0A0M0K570"/>
<proteinExistence type="predicted"/>
<feature type="compositionally biased region" description="Basic and acidic residues" evidence="4">
    <location>
        <begin position="26"/>
        <end position="45"/>
    </location>
</feature>
<dbReference type="Gene3D" id="3.30.70.330">
    <property type="match status" value="1"/>
</dbReference>
<dbReference type="SUPFAM" id="SSF54928">
    <property type="entry name" value="RNA-binding domain, RBD"/>
    <property type="match status" value="1"/>
</dbReference>